<feature type="signal peptide" evidence="1">
    <location>
        <begin position="1"/>
        <end position="24"/>
    </location>
</feature>
<keyword evidence="3" id="KW-1185">Reference proteome</keyword>
<evidence type="ECO:0000256" key="1">
    <source>
        <dbReference type="SAM" id="SignalP"/>
    </source>
</evidence>
<protein>
    <recommendedName>
        <fullName evidence="4">Secreted protein</fullName>
    </recommendedName>
</protein>
<evidence type="ECO:0008006" key="4">
    <source>
        <dbReference type="Google" id="ProtNLM"/>
    </source>
</evidence>
<keyword evidence="1" id="KW-0732">Signal</keyword>
<dbReference type="Proteomes" id="UP000823388">
    <property type="component" value="Chromosome 2N"/>
</dbReference>
<gene>
    <name evidence="2" type="ORF">PVAP13_2NG436600</name>
</gene>
<proteinExistence type="predicted"/>
<sequence length="95" mass="9927">MPSACLVALASITASLSLLRSTACERTTARCAHCLLGPYAAARMGTRPGSRSTRTPWRMATLGARNAAEQDLEFGSCPIQAALDFVHDSSTAGSL</sequence>
<reference evidence="2" key="1">
    <citation type="submission" date="2020-05" db="EMBL/GenBank/DDBJ databases">
        <title>WGS assembly of Panicum virgatum.</title>
        <authorList>
            <person name="Lovell J.T."/>
            <person name="Jenkins J."/>
            <person name="Shu S."/>
            <person name="Juenger T.E."/>
            <person name="Schmutz J."/>
        </authorList>
    </citation>
    <scope>NUCLEOTIDE SEQUENCE</scope>
    <source>
        <strain evidence="2">AP13</strain>
    </source>
</reference>
<evidence type="ECO:0000313" key="3">
    <source>
        <dbReference type="Proteomes" id="UP000823388"/>
    </source>
</evidence>
<organism evidence="2 3">
    <name type="scientific">Panicum virgatum</name>
    <name type="common">Blackwell switchgrass</name>
    <dbReference type="NCBI Taxonomy" id="38727"/>
    <lineage>
        <taxon>Eukaryota</taxon>
        <taxon>Viridiplantae</taxon>
        <taxon>Streptophyta</taxon>
        <taxon>Embryophyta</taxon>
        <taxon>Tracheophyta</taxon>
        <taxon>Spermatophyta</taxon>
        <taxon>Magnoliopsida</taxon>
        <taxon>Liliopsida</taxon>
        <taxon>Poales</taxon>
        <taxon>Poaceae</taxon>
        <taxon>PACMAD clade</taxon>
        <taxon>Panicoideae</taxon>
        <taxon>Panicodae</taxon>
        <taxon>Paniceae</taxon>
        <taxon>Panicinae</taxon>
        <taxon>Panicum</taxon>
        <taxon>Panicum sect. Hiantes</taxon>
    </lineage>
</organism>
<dbReference type="EMBL" id="CM029040">
    <property type="protein sequence ID" value="KAG2632733.1"/>
    <property type="molecule type" value="Genomic_DNA"/>
</dbReference>
<comment type="caution">
    <text evidence="2">The sequence shown here is derived from an EMBL/GenBank/DDBJ whole genome shotgun (WGS) entry which is preliminary data.</text>
</comment>
<accession>A0A8T0VJM9</accession>
<feature type="chain" id="PRO_5035782308" description="Secreted protein" evidence="1">
    <location>
        <begin position="25"/>
        <end position="95"/>
    </location>
</feature>
<dbReference type="AlphaFoldDB" id="A0A8T0VJM9"/>
<name>A0A8T0VJM9_PANVG</name>
<evidence type="ECO:0000313" key="2">
    <source>
        <dbReference type="EMBL" id="KAG2632733.1"/>
    </source>
</evidence>